<evidence type="ECO:0000313" key="1">
    <source>
        <dbReference type="EMBL" id="TCK21550.1"/>
    </source>
</evidence>
<dbReference type="EMBL" id="SMFZ01000002">
    <property type="protein sequence ID" value="TCK21550.1"/>
    <property type="molecule type" value="Genomic_DNA"/>
</dbReference>
<gene>
    <name evidence="1" type="ORF">EV378_5538</name>
</gene>
<evidence type="ECO:0000313" key="2">
    <source>
        <dbReference type="Proteomes" id="UP000295560"/>
    </source>
</evidence>
<keyword evidence="2" id="KW-1185">Reference proteome</keyword>
<dbReference type="RefSeq" id="WP_132430289.1">
    <property type="nucleotide sequence ID" value="NZ_SMFZ01000002.1"/>
</dbReference>
<reference evidence="1 2" key="1">
    <citation type="submission" date="2019-03" db="EMBL/GenBank/DDBJ databases">
        <title>Sequencing the genomes of 1000 actinobacteria strains.</title>
        <authorList>
            <person name="Klenk H.-P."/>
        </authorList>
    </citation>
    <scope>NUCLEOTIDE SEQUENCE [LARGE SCALE GENOMIC DNA]</scope>
    <source>
        <strain evidence="1 2">DSM 44969</strain>
    </source>
</reference>
<comment type="caution">
    <text evidence="1">The sequence shown here is derived from an EMBL/GenBank/DDBJ whole genome shotgun (WGS) entry which is preliminary data.</text>
</comment>
<dbReference type="AlphaFoldDB" id="A0A4R1HMJ5"/>
<accession>A0A4R1HMJ5</accession>
<sequence length="91" mass="9777">MAARGSLKRVKQALSECESAVGPASTLDAARRLREAAEEFEFGAIESARQSGTTWTRIGELYGTSKQAVQQRFGGAARRRRFAESGDPAAS</sequence>
<proteinExistence type="predicted"/>
<protein>
    <submittedName>
        <fullName evidence="1">Uncharacterized protein</fullName>
    </submittedName>
</protein>
<dbReference type="Proteomes" id="UP000295560">
    <property type="component" value="Unassembled WGS sequence"/>
</dbReference>
<organism evidence="1 2">
    <name type="scientific">Pseudonocardia endophytica</name>
    <dbReference type="NCBI Taxonomy" id="401976"/>
    <lineage>
        <taxon>Bacteria</taxon>
        <taxon>Bacillati</taxon>
        <taxon>Actinomycetota</taxon>
        <taxon>Actinomycetes</taxon>
        <taxon>Pseudonocardiales</taxon>
        <taxon>Pseudonocardiaceae</taxon>
        <taxon>Pseudonocardia</taxon>
    </lineage>
</organism>
<name>A0A4R1HMJ5_PSEEN</name>